<evidence type="ECO:0000313" key="2">
    <source>
        <dbReference type="Proteomes" id="UP000775213"/>
    </source>
</evidence>
<dbReference type="EMBL" id="JAGFBR010000807">
    <property type="protein sequence ID" value="KAH0433787.1"/>
    <property type="molecule type" value="Genomic_DNA"/>
</dbReference>
<dbReference type="Proteomes" id="UP000775213">
    <property type="component" value="Unassembled WGS sequence"/>
</dbReference>
<comment type="caution">
    <text evidence="1">The sequence shown here is derived from an EMBL/GenBank/DDBJ whole genome shotgun (WGS) entry which is preliminary data.</text>
</comment>
<keyword evidence="2" id="KW-1185">Reference proteome</keyword>
<reference evidence="1 2" key="1">
    <citation type="journal article" date="2021" name="Hortic Res">
        <title>Chromosome-scale assembly of the Dendrobium chrysotoxum genome enhances the understanding of orchid evolution.</title>
        <authorList>
            <person name="Zhang Y."/>
            <person name="Zhang G.Q."/>
            <person name="Zhang D."/>
            <person name="Liu X.D."/>
            <person name="Xu X.Y."/>
            <person name="Sun W.H."/>
            <person name="Yu X."/>
            <person name="Zhu X."/>
            <person name="Wang Z.W."/>
            <person name="Zhao X."/>
            <person name="Zhong W.Y."/>
            <person name="Chen H."/>
            <person name="Yin W.L."/>
            <person name="Huang T."/>
            <person name="Niu S.C."/>
            <person name="Liu Z.J."/>
        </authorList>
    </citation>
    <scope>NUCLEOTIDE SEQUENCE [LARGE SCALE GENOMIC DNA]</scope>
    <source>
        <strain evidence="1">Lindl</strain>
    </source>
</reference>
<evidence type="ECO:0000313" key="1">
    <source>
        <dbReference type="EMBL" id="KAH0433787.1"/>
    </source>
</evidence>
<dbReference type="AlphaFoldDB" id="A0AAV7FI88"/>
<name>A0AAV7FI88_DENCH</name>
<proteinExistence type="predicted"/>
<gene>
    <name evidence="1" type="ORF">IEQ34_026970</name>
</gene>
<accession>A0AAV7FI88</accession>
<sequence>MKEFPSFCDHCKLLGHFKMNLNLVASMNDVRDLKQENCYDLIDGSGYSDVSNKEPIINISCSPLFGDALVSLGLEKRHLNGSSAGIFVDNTN</sequence>
<protein>
    <submittedName>
        <fullName evidence="1">Uncharacterized protein</fullName>
    </submittedName>
</protein>
<organism evidence="1 2">
    <name type="scientific">Dendrobium chrysotoxum</name>
    <name type="common">Orchid</name>
    <dbReference type="NCBI Taxonomy" id="161865"/>
    <lineage>
        <taxon>Eukaryota</taxon>
        <taxon>Viridiplantae</taxon>
        <taxon>Streptophyta</taxon>
        <taxon>Embryophyta</taxon>
        <taxon>Tracheophyta</taxon>
        <taxon>Spermatophyta</taxon>
        <taxon>Magnoliopsida</taxon>
        <taxon>Liliopsida</taxon>
        <taxon>Asparagales</taxon>
        <taxon>Orchidaceae</taxon>
        <taxon>Epidendroideae</taxon>
        <taxon>Malaxideae</taxon>
        <taxon>Dendrobiinae</taxon>
        <taxon>Dendrobium</taxon>
    </lineage>
</organism>